<reference evidence="1" key="1">
    <citation type="journal article" date="2015" name="Nature">
        <title>Complex archaea that bridge the gap between prokaryotes and eukaryotes.</title>
        <authorList>
            <person name="Spang A."/>
            <person name="Saw J.H."/>
            <person name="Jorgensen S.L."/>
            <person name="Zaremba-Niedzwiedzka K."/>
            <person name="Martijn J."/>
            <person name="Lind A.E."/>
            <person name="van Eijk R."/>
            <person name="Schleper C."/>
            <person name="Guy L."/>
            <person name="Ettema T.J."/>
        </authorList>
    </citation>
    <scope>NUCLEOTIDE SEQUENCE</scope>
</reference>
<dbReference type="AlphaFoldDB" id="A0A0F9K8Z2"/>
<comment type="caution">
    <text evidence="1">The sequence shown here is derived from an EMBL/GenBank/DDBJ whole genome shotgun (WGS) entry which is preliminary data.</text>
</comment>
<accession>A0A0F9K8Z2</accession>
<sequence length="127" mass="15636">NNYTYQSPEKCLEQHILEPFLTFHKIKFIRGFLVFFSKFRREIDYYLPNNILLELKVPDSVYGDFKINNDVQKLKDVFFLNKFKGKIGIATDFFNEWIFITKENKIKLNFRKDYYKIIFLLRNFKYF</sequence>
<dbReference type="EMBL" id="LAZR01008491">
    <property type="protein sequence ID" value="KKM78428.1"/>
    <property type="molecule type" value="Genomic_DNA"/>
</dbReference>
<feature type="non-terminal residue" evidence="1">
    <location>
        <position position="1"/>
    </location>
</feature>
<organism evidence="1">
    <name type="scientific">marine sediment metagenome</name>
    <dbReference type="NCBI Taxonomy" id="412755"/>
    <lineage>
        <taxon>unclassified sequences</taxon>
        <taxon>metagenomes</taxon>
        <taxon>ecological metagenomes</taxon>
    </lineage>
</organism>
<evidence type="ECO:0000313" key="1">
    <source>
        <dbReference type="EMBL" id="KKM78428.1"/>
    </source>
</evidence>
<protein>
    <submittedName>
        <fullName evidence="1">Uncharacterized protein</fullName>
    </submittedName>
</protein>
<name>A0A0F9K8Z2_9ZZZZ</name>
<gene>
    <name evidence="1" type="ORF">LCGC14_1359960</name>
</gene>
<proteinExistence type="predicted"/>